<accession>A0A4Y3QU33</accession>
<evidence type="ECO:0000256" key="2">
    <source>
        <dbReference type="SAM" id="Phobius"/>
    </source>
</evidence>
<dbReference type="Proteomes" id="UP000319210">
    <property type="component" value="Unassembled WGS sequence"/>
</dbReference>
<evidence type="ECO:0000313" key="4">
    <source>
        <dbReference type="Proteomes" id="UP000319210"/>
    </source>
</evidence>
<gene>
    <name evidence="3" type="ORF">SCA03_14670</name>
</gene>
<feature type="region of interest" description="Disordered" evidence="1">
    <location>
        <begin position="128"/>
        <end position="153"/>
    </location>
</feature>
<keyword evidence="2" id="KW-0472">Membrane</keyword>
<keyword evidence="2" id="KW-1133">Transmembrane helix</keyword>
<sequence>MAVLVVLHWHEIRWIPFVLLFAYIDVIGYIPGAIAARRSRTGYIHRGYYVLYNVMHTLLTAAAVAGLWCLIEGPEWALLALPLHLFTDRSVVGNFLKPFGVRFEPQEHPAYYAAKPLLDRPRPPRWAVESGHAATGAHPRAAGEPARTEAGRI</sequence>
<comment type="caution">
    <text evidence="3">The sequence shown here is derived from an EMBL/GenBank/DDBJ whole genome shotgun (WGS) entry which is preliminary data.</text>
</comment>
<dbReference type="EMBL" id="BJMM01000004">
    <property type="protein sequence ID" value="GEB48916.1"/>
    <property type="molecule type" value="Genomic_DNA"/>
</dbReference>
<keyword evidence="4" id="KW-1185">Reference proteome</keyword>
<reference evidence="3 4" key="1">
    <citation type="submission" date="2019-06" db="EMBL/GenBank/DDBJ databases">
        <title>Whole genome shotgun sequence of Streptomyces cacaoi subsp. cacaoi NBRC 12748.</title>
        <authorList>
            <person name="Hosoyama A."/>
            <person name="Uohara A."/>
            <person name="Ohji S."/>
            <person name="Ichikawa N."/>
        </authorList>
    </citation>
    <scope>NUCLEOTIDE SEQUENCE [LARGE SCALE GENOMIC DNA]</scope>
    <source>
        <strain evidence="3 4">NBRC 12748</strain>
    </source>
</reference>
<dbReference type="AlphaFoldDB" id="A0A4Y3QU33"/>
<feature type="transmembrane region" description="Helical" evidence="2">
    <location>
        <begin position="48"/>
        <end position="68"/>
    </location>
</feature>
<feature type="transmembrane region" description="Helical" evidence="2">
    <location>
        <begin position="14"/>
        <end position="36"/>
    </location>
</feature>
<protein>
    <recommendedName>
        <fullName evidence="5">DUF4260 domain-containing protein</fullName>
    </recommendedName>
</protein>
<evidence type="ECO:0000313" key="3">
    <source>
        <dbReference type="EMBL" id="GEB48916.1"/>
    </source>
</evidence>
<keyword evidence="2" id="KW-0812">Transmembrane</keyword>
<name>A0A4Y3QU33_STRCI</name>
<proteinExistence type="predicted"/>
<evidence type="ECO:0008006" key="5">
    <source>
        <dbReference type="Google" id="ProtNLM"/>
    </source>
</evidence>
<organism evidence="3 4">
    <name type="scientific">Streptomyces cacaoi</name>
    <dbReference type="NCBI Taxonomy" id="1898"/>
    <lineage>
        <taxon>Bacteria</taxon>
        <taxon>Bacillati</taxon>
        <taxon>Actinomycetota</taxon>
        <taxon>Actinomycetes</taxon>
        <taxon>Kitasatosporales</taxon>
        <taxon>Streptomycetaceae</taxon>
        <taxon>Streptomyces</taxon>
    </lineage>
</organism>
<evidence type="ECO:0000256" key="1">
    <source>
        <dbReference type="SAM" id="MobiDB-lite"/>
    </source>
</evidence>